<dbReference type="AlphaFoldDB" id="A0A7J6V5E9"/>
<reference evidence="1 2" key="1">
    <citation type="submission" date="2020-06" db="EMBL/GenBank/DDBJ databases">
        <title>Transcriptomic and genomic resources for Thalictrum thalictroides and T. hernandezii: Facilitating candidate gene discovery in an emerging model plant lineage.</title>
        <authorList>
            <person name="Arias T."/>
            <person name="Riano-Pachon D.M."/>
            <person name="Di Stilio V.S."/>
        </authorList>
    </citation>
    <scope>NUCLEOTIDE SEQUENCE [LARGE SCALE GENOMIC DNA]</scope>
    <source>
        <strain evidence="2">cv. WT478/WT964</strain>
        <tissue evidence="1">Leaves</tissue>
    </source>
</reference>
<proteinExistence type="predicted"/>
<protein>
    <submittedName>
        <fullName evidence="1">Miro-related gtp-ase</fullName>
    </submittedName>
</protein>
<accession>A0A7J6V5E9</accession>
<dbReference type="Gene3D" id="3.40.50.300">
    <property type="entry name" value="P-loop containing nucleotide triphosphate hydrolases"/>
    <property type="match status" value="1"/>
</dbReference>
<keyword evidence="2" id="KW-1185">Reference proteome</keyword>
<name>A0A7J6V5E9_THATH</name>
<dbReference type="OrthoDB" id="10020961at2759"/>
<dbReference type="InterPro" id="IPR027417">
    <property type="entry name" value="P-loop_NTPase"/>
</dbReference>
<sequence>GHNYSGKSNSGEKTDVRVVVAGDQGTGKTSLILAVQNEAFGKQVVPVLSITRLADNVYPDQVPVTIVDTSSK</sequence>
<dbReference type="EMBL" id="JABWDY010038846">
    <property type="protein sequence ID" value="KAF5179375.1"/>
    <property type="molecule type" value="Genomic_DNA"/>
</dbReference>
<evidence type="ECO:0000313" key="1">
    <source>
        <dbReference type="EMBL" id="KAF5179375.1"/>
    </source>
</evidence>
<evidence type="ECO:0000313" key="2">
    <source>
        <dbReference type="Proteomes" id="UP000554482"/>
    </source>
</evidence>
<dbReference type="Proteomes" id="UP000554482">
    <property type="component" value="Unassembled WGS sequence"/>
</dbReference>
<dbReference type="SUPFAM" id="SSF52540">
    <property type="entry name" value="P-loop containing nucleoside triphosphate hydrolases"/>
    <property type="match status" value="1"/>
</dbReference>
<comment type="caution">
    <text evidence="1">The sequence shown here is derived from an EMBL/GenBank/DDBJ whole genome shotgun (WGS) entry which is preliminary data.</text>
</comment>
<feature type="non-terminal residue" evidence="1">
    <location>
        <position position="1"/>
    </location>
</feature>
<gene>
    <name evidence="1" type="ORF">FRX31_031038</name>
</gene>
<organism evidence="1 2">
    <name type="scientific">Thalictrum thalictroides</name>
    <name type="common">Rue-anemone</name>
    <name type="synonym">Anemone thalictroides</name>
    <dbReference type="NCBI Taxonomy" id="46969"/>
    <lineage>
        <taxon>Eukaryota</taxon>
        <taxon>Viridiplantae</taxon>
        <taxon>Streptophyta</taxon>
        <taxon>Embryophyta</taxon>
        <taxon>Tracheophyta</taxon>
        <taxon>Spermatophyta</taxon>
        <taxon>Magnoliopsida</taxon>
        <taxon>Ranunculales</taxon>
        <taxon>Ranunculaceae</taxon>
        <taxon>Thalictroideae</taxon>
        <taxon>Thalictrum</taxon>
    </lineage>
</organism>